<dbReference type="EC" id="2.1.1.113" evidence="2"/>
<comment type="caution">
    <text evidence="8">The sequence shown here is derived from an EMBL/GenBank/DDBJ whole genome shotgun (WGS) entry which is preliminary data.</text>
</comment>
<keyword evidence="6" id="KW-0680">Restriction system</keyword>
<gene>
    <name evidence="8" type="ORF">ACFQL7_18850</name>
</gene>
<dbReference type="GO" id="GO:0015667">
    <property type="term" value="F:site-specific DNA-methyltransferase (cytosine-N4-specific) activity"/>
    <property type="evidence" value="ECO:0007669"/>
    <property type="project" value="UniProtKB-EC"/>
</dbReference>
<sequence length="451" mass="51033">MSENTRQTTFSTFLDEGGSLEEIDWTFKGADTSYLTHGLHNYPARMIPQIPDTLLSYYKLCGVIETGDTVYDPFSGSGTTAVESRLHGLNAQANDINPLACVLSETKACPIPRETLRSLRDDLLSNLRAELHTIREQYQTGTLTFADEPQVRDGWFPEPQLYELWYIRRQLDQAEESYGEDVTQFFRVALSSITRTVSYQRNGEYKRYRLPEEKRKTHDPDVFDLYRSKVAANYKRMRTYSDRVDHSLDTTIHYADSRTATANEENTIEENSADIVITSPPYGDHRTTVAYGQFSQDPAIIAGRYGYDEMKAVDKTGLGGPNSDLKPIEALEEWSPSFGATMDALRETDGRADDAMDFVRDYYEVMNDVAKVLKSGQPSVWVVANRTMSRVNIPTHLITRELCEHVGYEHESTLPREIPTKTLPWENAPENIEGVTGDAMASENIVILTAP</sequence>
<evidence type="ECO:0000256" key="1">
    <source>
        <dbReference type="ARBA" id="ARBA00010203"/>
    </source>
</evidence>
<dbReference type="GO" id="GO:0009307">
    <property type="term" value="P:DNA restriction-modification system"/>
    <property type="evidence" value="ECO:0007669"/>
    <property type="project" value="UniProtKB-KW"/>
</dbReference>
<dbReference type="PROSITE" id="PS00093">
    <property type="entry name" value="N4_MTASE"/>
    <property type="match status" value="1"/>
</dbReference>
<reference evidence="8 9" key="1">
    <citation type="journal article" date="2019" name="Int. J. Syst. Evol. Microbiol.">
        <title>The Global Catalogue of Microorganisms (GCM) 10K type strain sequencing project: providing services to taxonomists for standard genome sequencing and annotation.</title>
        <authorList>
            <consortium name="The Broad Institute Genomics Platform"/>
            <consortium name="The Broad Institute Genome Sequencing Center for Infectious Disease"/>
            <person name="Wu L."/>
            <person name="Ma J."/>
        </authorList>
    </citation>
    <scope>NUCLEOTIDE SEQUENCE [LARGE SCALE GENOMIC DNA]</scope>
    <source>
        <strain evidence="8 9">RDMS1</strain>
    </source>
</reference>
<comment type="similarity">
    <text evidence="1">Belongs to the N(4)/N(6)-methyltransferase family. N(4) subfamily.</text>
</comment>
<protein>
    <recommendedName>
        <fullName evidence="2">site-specific DNA-methyltransferase (cytosine-N(4)-specific)</fullName>
        <ecNumber evidence="2">2.1.1.113</ecNumber>
    </recommendedName>
</protein>
<name>A0ABD5YQY1_9EURY</name>
<evidence type="ECO:0000256" key="3">
    <source>
        <dbReference type="ARBA" id="ARBA00022603"/>
    </source>
</evidence>
<dbReference type="GeneID" id="76201405"/>
<evidence type="ECO:0000256" key="7">
    <source>
        <dbReference type="ARBA" id="ARBA00049120"/>
    </source>
</evidence>
<keyword evidence="5" id="KW-0949">S-adenosyl-L-methionine</keyword>
<dbReference type="EMBL" id="JBHTAX010000001">
    <property type="protein sequence ID" value="MFC7191643.1"/>
    <property type="molecule type" value="Genomic_DNA"/>
</dbReference>
<evidence type="ECO:0000256" key="6">
    <source>
        <dbReference type="ARBA" id="ARBA00022747"/>
    </source>
</evidence>
<comment type="catalytic activity">
    <reaction evidence="7">
        <text>a 2'-deoxycytidine in DNA + S-adenosyl-L-methionine = an N(4)-methyl-2'-deoxycytidine in DNA + S-adenosyl-L-homocysteine + H(+)</text>
        <dbReference type="Rhea" id="RHEA:16857"/>
        <dbReference type="Rhea" id="RHEA-COMP:11369"/>
        <dbReference type="Rhea" id="RHEA-COMP:13674"/>
        <dbReference type="ChEBI" id="CHEBI:15378"/>
        <dbReference type="ChEBI" id="CHEBI:57856"/>
        <dbReference type="ChEBI" id="CHEBI:59789"/>
        <dbReference type="ChEBI" id="CHEBI:85452"/>
        <dbReference type="ChEBI" id="CHEBI:137933"/>
        <dbReference type="EC" id="2.1.1.113"/>
    </reaction>
</comment>
<dbReference type="InterPro" id="IPR029063">
    <property type="entry name" value="SAM-dependent_MTases_sf"/>
</dbReference>
<keyword evidence="4" id="KW-0808">Transferase</keyword>
<keyword evidence="3 8" id="KW-0489">Methyltransferase</keyword>
<dbReference type="AlphaFoldDB" id="A0ABD5YQY1"/>
<proteinExistence type="inferred from homology"/>
<dbReference type="SUPFAM" id="SSF53335">
    <property type="entry name" value="S-adenosyl-L-methionine-dependent methyltransferases"/>
    <property type="match status" value="2"/>
</dbReference>
<dbReference type="Gene3D" id="3.40.50.150">
    <property type="entry name" value="Vaccinia Virus protein VP39"/>
    <property type="match status" value="2"/>
</dbReference>
<dbReference type="InterPro" id="IPR017985">
    <property type="entry name" value="MeTrfase_CN4_CS"/>
</dbReference>
<accession>A0ABD5YQY1</accession>
<dbReference type="Proteomes" id="UP001596417">
    <property type="component" value="Unassembled WGS sequence"/>
</dbReference>
<evidence type="ECO:0000256" key="2">
    <source>
        <dbReference type="ARBA" id="ARBA00012185"/>
    </source>
</evidence>
<evidence type="ECO:0000313" key="9">
    <source>
        <dbReference type="Proteomes" id="UP001596417"/>
    </source>
</evidence>
<keyword evidence="9" id="KW-1185">Reference proteome</keyword>
<dbReference type="RefSeq" id="WP_264555532.1">
    <property type="nucleotide sequence ID" value="NZ_CP109979.1"/>
</dbReference>
<evidence type="ECO:0000313" key="8">
    <source>
        <dbReference type="EMBL" id="MFC7191643.1"/>
    </source>
</evidence>
<evidence type="ECO:0000256" key="5">
    <source>
        <dbReference type="ARBA" id="ARBA00022691"/>
    </source>
</evidence>
<organism evidence="8 9">
    <name type="scientific">Halocatena marina</name>
    <dbReference type="NCBI Taxonomy" id="2934937"/>
    <lineage>
        <taxon>Archaea</taxon>
        <taxon>Methanobacteriati</taxon>
        <taxon>Methanobacteriota</taxon>
        <taxon>Stenosarchaea group</taxon>
        <taxon>Halobacteria</taxon>
        <taxon>Halobacteriales</taxon>
        <taxon>Natronomonadaceae</taxon>
        <taxon>Halocatena</taxon>
    </lineage>
</organism>
<evidence type="ECO:0000256" key="4">
    <source>
        <dbReference type="ARBA" id="ARBA00022679"/>
    </source>
</evidence>
<dbReference type="GO" id="GO:0032259">
    <property type="term" value="P:methylation"/>
    <property type="evidence" value="ECO:0007669"/>
    <property type="project" value="UniProtKB-KW"/>
</dbReference>